<organism evidence="1">
    <name type="scientific">Arundo donax</name>
    <name type="common">Giant reed</name>
    <name type="synonym">Donax arundinaceus</name>
    <dbReference type="NCBI Taxonomy" id="35708"/>
    <lineage>
        <taxon>Eukaryota</taxon>
        <taxon>Viridiplantae</taxon>
        <taxon>Streptophyta</taxon>
        <taxon>Embryophyta</taxon>
        <taxon>Tracheophyta</taxon>
        <taxon>Spermatophyta</taxon>
        <taxon>Magnoliopsida</taxon>
        <taxon>Liliopsida</taxon>
        <taxon>Poales</taxon>
        <taxon>Poaceae</taxon>
        <taxon>PACMAD clade</taxon>
        <taxon>Arundinoideae</taxon>
        <taxon>Arundineae</taxon>
        <taxon>Arundo</taxon>
    </lineage>
</organism>
<sequence>MTVSTRMVVRITNSVAGEGILPVGFYCWISLFIVFCALG</sequence>
<accession>A0A0A9JNR0</accession>
<name>A0A0A9JNR0_ARUDO</name>
<protein>
    <submittedName>
        <fullName evidence="1">Uncharacterized protein</fullName>
    </submittedName>
</protein>
<evidence type="ECO:0000313" key="1">
    <source>
        <dbReference type="EMBL" id="JAE04989.1"/>
    </source>
</evidence>
<proteinExistence type="predicted"/>
<dbReference type="AlphaFoldDB" id="A0A0A9JNR0"/>
<reference evidence="1" key="1">
    <citation type="submission" date="2014-09" db="EMBL/GenBank/DDBJ databases">
        <authorList>
            <person name="Magalhaes I.L.F."/>
            <person name="Oliveira U."/>
            <person name="Santos F.R."/>
            <person name="Vidigal T.H.D.A."/>
            <person name="Brescovit A.D."/>
            <person name="Santos A.J."/>
        </authorList>
    </citation>
    <scope>NUCLEOTIDE SEQUENCE</scope>
    <source>
        <tissue evidence="1">Shoot tissue taken approximately 20 cm above the soil surface</tissue>
    </source>
</reference>
<reference evidence="1" key="2">
    <citation type="journal article" date="2015" name="Data Brief">
        <title>Shoot transcriptome of the giant reed, Arundo donax.</title>
        <authorList>
            <person name="Barrero R.A."/>
            <person name="Guerrero F.D."/>
            <person name="Moolhuijzen P."/>
            <person name="Goolsby J.A."/>
            <person name="Tidwell J."/>
            <person name="Bellgard S.E."/>
            <person name="Bellgard M.I."/>
        </authorList>
    </citation>
    <scope>NUCLEOTIDE SEQUENCE</scope>
    <source>
        <tissue evidence="1">Shoot tissue taken approximately 20 cm above the soil surface</tissue>
    </source>
</reference>
<dbReference type="EMBL" id="GBRH01192907">
    <property type="protein sequence ID" value="JAE04989.1"/>
    <property type="molecule type" value="Transcribed_RNA"/>
</dbReference>